<proteinExistence type="predicted"/>
<evidence type="ECO:0000313" key="3">
    <source>
        <dbReference type="Proteomes" id="UP000640335"/>
    </source>
</evidence>
<dbReference type="EMBL" id="JACSQZ010000087">
    <property type="protein sequence ID" value="MBD7916479.1"/>
    <property type="molecule type" value="Genomic_DNA"/>
</dbReference>
<gene>
    <name evidence="2" type="ORF">H9660_15145</name>
</gene>
<keyword evidence="1" id="KW-0175">Coiled coil</keyword>
<evidence type="ECO:0000313" key="2">
    <source>
        <dbReference type="EMBL" id="MBD7916479.1"/>
    </source>
</evidence>
<dbReference type="RefSeq" id="WP_191751221.1">
    <property type="nucleotide sequence ID" value="NZ_JACSQZ010000087.1"/>
</dbReference>
<organism evidence="2 3">
    <name type="scientific">Clostridium gallinarum</name>
    <dbReference type="NCBI Taxonomy" id="2762246"/>
    <lineage>
        <taxon>Bacteria</taxon>
        <taxon>Bacillati</taxon>
        <taxon>Bacillota</taxon>
        <taxon>Clostridia</taxon>
        <taxon>Eubacteriales</taxon>
        <taxon>Clostridiaceae</taxon>
        <taxon>Clostridium</taxon>
    </lineage>
</organism>
<feature type="coiled-coil region" evidence="1">
    <location>
        <begin position="160"/>
        <end position="295"/>
    </location>
</feature>
<comment type="caution">
    <text evidence="2">The sequence shown here is derived from an EMBL/GenBank/DDBJ whole genome shotgun (WGS) entry which is preliminary data.</text>
</comment>
<protein>
    <submittedName>
        <fullName evidence="2">Uncharacterized protein</fullName>
    </submittedName>
</protein>
<keyword evidence="3" id="KW-1185">Reference proteome</keyword>
<sequence>MKAVVRDDIIALDSFVAAEFKYKPYLEMLMKSGNYCFLDQFKRLIDNGQAIVNGMIENNLIGMENINKNYKYIYLSDTAMKYLYLRDSEEDYSNITKNRISVKKVNKNPTEKQLLSSAYKFHLLVTGEDLIDKESIMKSLEDLIFIKRHSGNSEIYNNWFKNNQENIKNIKSEIETLKSEKDEFENNIVKFNKGLGLFDSSKEHKEYLDLDSKCRELESEIKEKSQKFLKTGFKELNLELESLKNLKDEVYKSFLIKNKAIANLNELMKDFNEKILNKENELKEIEEKFNRITKSVEEVTIPKVNEVQKVFENLYNISKVIARIKDNKLEFIILDNGNFKTAYGYLKQINSIKSLDLGIEEIKIIIYSYAEHRAYNLYNEFLKAEEVKSKAQKTIRNFNIKTENASKKPDFYIAAKKVYDNTPDFEVEMREDFFYMKKYMDFISSSTKSIKRKDKKAIDDLVERLKNNE</sequence>
<reference evidence="2 3" key="1">
    <citation type="submission" date="2020-08" db="EMBL/GenBank/DDBJ databases">
        <title>A Genomic Blueprint of the Chicken Gut Microbiome.</title>
        <authorList>
            <person name="Gilroy R."/>
            <person name="Ravi A."/>
            <person name="Getino M."/>
            <person name="Pursley I."/>
            <person name="Horton D.L."/>
            <person name="Alikhan N.-F."/>
            <person name="Baker D."/>
            <person name="Gharbi K."/>
            <person name="Hall N."/>
            <person name="Watson M."/>
            <person name="Adriaenssens E.M."/>
            <person name="Foster-Nyarko E."/>
            <person name="Jarju S."/>
            <person name="Secka A."/>
            <person name="Antonio M."/>
            <person name="Oren A."/>
            <person name="Chaudhuri R."/>
            <person name="La Ragione R.M."/>
            <person name="Hildebrand F."/>
            <person name="Pallen M.J."/>
        </authorList>
    </citation>
    <scope>NUCLEOTIDE SEQUENCE [LARGE SCALE GENOMIC DNA]</scope>
    <source>
        <strain evidence="2 3">Sa3CUN1</strain>
    </source>
</reference>
<accession>A0ABR8Q8A1</accession>
<dbReference type="Proteomes" id="UP000640335">
    <property type="component" value="Unassembled WGS sequence"/>
</dbReference>
<name>A0ABR8Q8A1_9CLOT</name>
<evidence type="ECO:0000256" key="1">
    <source>
        <dbReference type="SAM" id="Coils"/>
    </source>
</evidence>